<comment type="domain">
    <text evidence="9">The HXXXXD motif is essential for acyltransferase activity and may constitute the binding site for the phosphate moiety of the glycerol-3-phosphate.</text>
</comment>
<keyword evidence="9" id="KW-0594">Phospholipid biosynthesis</keyword>
<comment type="catalytic activity">
    <reaction evidence="1 9">
        <text>a 1-acyl-sn-glycero-3-phosphate + an acyl-CoA = a 1,2-diacyl-sn-glycero-3-phosphate + CoA</text>
        <dbReference type="Rhea" id="RHEA:19709"/>
        <dbReference type="ChEBI" id="CHEBI:57287"/>
        <dbReference type="ChEBI" id="CHEBI:57970"/>
        <dbReference type="ChEBI" id="CHEBI:58342"/>
        <dbReference type="ChEBI" id="CHEBI:58608"/>
        <dbReference type="EC" id="2.3.1.51"/>
    </reaction>
</comment>
<reference evidence="11 12" key="1">
    <citation type="submission" date="2019-02" db="EMBL/GenBank/DDBJ databases">
        <title>Deep-cultivation of Planctomycetes and their phenomic and genomic characterization uncovers novel biology.</title>
        <authorList>
            <person name="Wiegand S."/>
            <person name="Jogler M."/>
            <person name="Boedeker C."/>
            <person name="Pinto D."/>
            <person name="Vollmers J."/>
            <person name="Rivas-Marin E."/>
            <person name="Kohn T."/>
            <person name="Peeters S.H."/>
            <person name="Heuer A."/>
            <person name="Rast P."/>
            <person name="Oberbeckmann S."/>
            <person name="Bunk B."/>
            <person name="Jeske O."/>
            <person name="Meyerdierks A."/>
            <person name="Storesund J.E."/>
            <person name="Kallscheuer N."/>
            <person name="Luecker S."/>
            <person name="Lage O.M."/>
            <person name="Pohl T."/>
            <person name="Merkel B.J."/>
            <person name="Hornburger P."/>
            <person name="Mueller R.-W."/>
            <person name="Bruemmer F."/>
            <person name="Labrenz M."/>
            <person name="Spormann A.M."/>
            <person name="Op den Camp H."/>
            <person name="Overmann J."/>
            <person name="Amann R."/>
            <person name="Jetten M.S.M."/>
            <person name="Mascher T."/>
            <person name="Medema M.H."/>
            <person name="Devos D.P."/>
            <person name="Kaster A.-K."/>
            <person name="Ovreas L."/>
            <person name="Rohde M."/>
            <person name="Galperin M.Y."/>
            <person name="Jogler C."/>
        </authorList>
    </citation>
    <scope>NUCLEOTIDE SEQUENCE [LARGE SCALE GENOMIC DNA]</scope>
    <source>
        <strain evidence="11 12">Pla163</strain>
    </source>
</reference>
<dbReference type="GO" id="GO:0016020">
    <property type="term" value="C:membrane"/>
    <property type="evidence" value="ECO:0007669"/>
    <property type="project" value="InterPro"/>
</dbReference>
<keyword evidence="7 9" id="KW-0808">Transferase</keyword>
<gene>
    <name evidence="11" type="primary">plsC</name>
    <name evidence="11" type="ORF">Pla163_20630</name>
</gene>
<evidence type="ECO:0000256" key="4">
    <source>
        <dbReference type="ARBA" id="ARBA00008655"/>
    </source>
</evidence>
<evidence type="ECO:0000256" key="8">
    <source>
        <dbReference type="ARBA" id="ARBA00023315"/>
    </source>
</evidence>
<dbReference type="RefSeq" id="WP_145187378.1">
    <property type="nucleotide sequence ID" value="NZ_CP036290.1"/>
</dbReference>
<dbReference type="InterPro" id="IPR002123">
    <property type="entry name" value="Plipid/glycerol_acylTrfase"/>
</dbReference>
<dbReference type="NCBIfam" id="TIGR00530">
    <property type="entry name" value="AGP_acyltrn"/>
    <property type="match status" value="1"/>
</dbReference>
<dbReference type="Pfam" id="PF01553">
    <property type="entry name" value="Acyltransferase"/>
    <property type="match status" value="1"/>
</dbReference>
<dbReference type="EC" id="2.3.1.51" evidence="5 9"/>
<keyword evidence="12" id="KW-1185">Reference proteome</keyword>
<evidence type="ECO:0000313" key="12">
    <source>
        <dbReference type="Proteomes" id="UP000319342"/>
    </source>
</evidence>
<accession>A0A518D0G0</accession>
<comment type="pathway">
    <text evidence="3">Lipid metabolism.</text>
</comment>
<dbReference type="SUPFAM" id="SSF69593">
    <property type="entry name" value="Glycerol-3-phosphate (1)-acyltransferase"/>
    <property type="match status" value="1"/>
</dbReference>
<feature type="domain" description="Phospholipid/glycerol acyltransferase" evidence="10">
    <location>
        <begin position="40"/>
        <end position="152"/>
    </location>
</feature>
<dbReference type="PANTHER" id="PTHR10434:SF11">
    <property type="entry name" value="1-ACYL-SN-GLYCEROL-3-PHOSPHATE ACYLTRANSFERASE"/>
    <property type="match status" value="1"/>
</dbReference>
<keyword evidence="8 9" id="KW-0012">Acyltransferase</keyword>
<dbReference type="InterPro" id="IPR004552">
    <property type="entry name" value="AGP_acyltrans"/>
</dbReference>
<protein>
    <recommendedName>
        <fullName evidence="6 9">1-acyl-sn-glycerol-3-phosphate acyltransferase</fullName>
        <ecNumber evidence="5 9">2.3.1.51</ecNumber>
    </recommendedName>
</protein>
<dbReference type="AlphaFoldDB" id="A0A518D0G0"/>
<sequence length="206" mass="21566">MFWRHGGGYRLMRSIIWLLLWPLERMTVVGLEKIPAEGGALVVANHQSMLDIPVIGTRVKRSITFVARDTLRKNPILRFVLHTCGGITVKRGSADRAALAAIIAALEAGECVAIFPEGTRSKDGEVKAFQRGALVVAKRAGVPIIPVGLAGTGAAWPAGQALPGPGRIGMVVGDAIAPDTPDAAEVARAAVAELVLRADAARGARG</sequence>
<dbReference type="OrthoDB" id="9803035at2"/>
<evidence type="ECO:0000256" key="9">
    <source>
        <dbReference type="RuleBase" id="RU361267"/>
    </source>
</evidence>
<comment type="similarity">
    <text evidence="4 9">Belongs to the 1-acyl-sn-glycerol-3-phosphate acyltransferase family.</text>
</comment>
<name>A0A518D0G0_9BACT</name>
<evidence type="ECO:0000256" key="3">
    <source>
        <dbReference type="ARBA" id="ARBA00005189"/>
    </source>
</evidence>
<dbReference type="PANTHER" id="PTHR10434">
    <property type="entry name" value="1-ACYL-SN-GLYCEROL-3-PHOSPHATE ACYLTRANSFERASE"/>
    <property type="match status" value="1"/>
</dbReference>
<keyword evidence="9" id="KW-1208">Phospholipid metabolism</keyword>
<evidence type="ECO:0000256" key="7">
    <source>
        <dbReference type="ARBA" id="ARBA00022679"/>
    </source>
</evidence>
<proteinExistence type="inferred from homology"/>
<dbReference type="CDD" id="cd07989">
    <property type="entry name" value="LPLAT_AGPAT-like"/>
    <property type="match status" value="1"/>
</dbReference>
<comment type="pathway">
    <text evidence="2">Phospholipid metabolism; CDP-diacylglycerol biosynthesis; CDP-diacylglycerol from sn-glycerol 3-phosphate: step 2/3.</text>
</comment>
<evidence type="ECO:0000259" key="10">
    <source>
        <dbReference type="SMART" id="SM00563"/>
    </source>
</evidence>
<dbReference type="Proteomes" id="UP000319342">
    <property type="component" value="Chromosome"/>
</dbReference>
<evidence type="ECO:0000256" key="2">
    <source>
        <dbReference type="ARBA" id="ARBA00004728"/>
    </source>
</evidence>
<dbReference type="GO" id="GO:0003841">
    <property type="term" value="F:1-acylglycerol-3-phosphate O-acyltransferase activity"/>
    <property type="evidence" value="ECO:0007669"/>
    <property type="project" value="UniProtKB-UniRule"/>
</dbReference>
<evidence type="ECO:0000256" key="1">
    <source>
        <dbReference type="ARBA" id="ARBA00001141"/>
    </source>
</evidence>
<keyword evidence="9" id="KW-0444">Lipid biosynthesis</keyword>
<keyword evidence="9" id="KW-0443">Lipid metabolism</keyword>
<evidence type="ECO:0000256" key="6">
    <source>
        <dbReference type="ARBA" id="ARBA00016139"/>
    </source>
</evidence>
<evidence type="ECO:0000256" key="5">
    <source>
        <dbReference type="ARBA" id="ARBA00013211"/>
    </source>
</evidence>
<organism evidence="11 12">
    <name type="scientific">Rohdeia mirabilis</name>
    <dbReference type="NCBI Taxonomy" id="2528008"/>
    <lineage>
        <taxon>Bacteria</taxon>
        <taxon>Pseudomonadati</taxon>
        <taxon>Planctomycetota</taxon>
        <taxon>Planctomycetia</taxon>
        <taxon>Planctomycetia incertae sedis</taxon>
        <taxon>Rohdeia</taxon>
    </lineage>
</organism>
<evidence type="ECO:0000313" key="11">
    <source>
        <dbReference type="EMBL" id="QDU84943.1"/>
    </source>
</evidence>
<dbReference type="SMART" id="SM00563">
    <property type="entry name" value="PlsC"/>
    <property type="match status" value="1"/>
</dbReference>
<dbReference type="GO" id="GO:0006654">
    <property type="term" value="P:phosphatidic acid biosynthetic process"/>
    <property type="evidence" value="ECO:0007669"/>
    <property type="project" value="TreeGrafter"/>
</dbReference>
<dbReference type="EMBL" id="CP036290">
    <property type="protein sequence ID" value="QDU84943.1"/>
    <property type="molecule type" value="Genomic_DNA"/>
</dbReference>